<gene>
    <name evidence="3" type="ORF">SAMN05444165_0993</name>
</gene>
<accession>A0A1N6GVH3</accession>
<organism evidence="3 4">
    <name type="scientific">Paraburkholderia phenazinium</name>
    <dbReference type="NCBI Taxonomy" id="60549"/>
    <lineage>
        <taxon>Bacteria</taxon>
        <taxon>Pseudomonadati</taxon>
        <taxon>Pseudomonadota</taxon>
        <taxon>Betaproteobacteria</taxon>
        <taxon>Burkholderiales</taxon>
        <taxon>Burkholderiaceae</taxon>
        <taxon>Paraburkholderia</taxon>
    </lineage>
</organism>
<evidence type="ECO:0008006" key="5">
    <source>
        <dbReference type="Google" id="ProtNLM"/>
    </source>
</evidence>
<feature type="signal peptide" evidence="2">
    <location>
        <begin position="1"/>
        <end position="26"/>
    </location>
</feature>
<dbReference type="PROSITE" id="PS51257">
    <property type="entry name" value="PROKAR_LIPOPROTEIN"/>
    <property type="match status" value="1"/>
</dbReference>
<evidence type="ECO:0000313" key="4">
    <source>
        <dbReference type="Proteomes" id="UP000185151"/>
    </source>
</evidence>
<feature type="compositionally biased region" description="Polar residues" evidence="1">
    <location>
        <begin position="19"/>
        <end position="36"/>
    </location>
</feature>
<feature type="region of interest" description="Disordered" evidence="1">
    <location>
        <begin position="19"/>
        <end position="65"/>
    </location>
</feature>
<dbReference type="Proteomes" id="UP000185151">
    <property type="component" value="Unassembled WGS sequence"/>
</dbReference>
<evidence type="ECO:0000256" key="1">
    <source>
        <dbReference type="SAM" id="MobiDB-lite"/>
    </source>
</evidence>
<feature type="chain" id="PRO_5012703772" description="Lipoprotein" evidence="2">
    <location>
        <begin position="27"/>
        <end position="86"/>
    </location>
</feature>
<name>A0A1N6GVH3_9BURK</name>
<dbReference type="RefSeq" id="WP_074294488.1">
    <property type="nucleotide sequence ID" value="NZ_FSRU01000001.1"/>
</dbReference>
<keyword evidence="2" id="KW-0732">Signal</keyword>
<evidence type="ECO:0000313" key="3">
    <source>
        <dbReference type="EMBL" id="SIO11524.1"/>
    </source>
</evidence>
<reference evidence="3 4" key="1">
    <citation type="submission" date="2016-11" db="EMBL/GenBank/DDBJ databases">
        <authorList>
            <person name="Jaros S."/>
            <person name="Januszkiewicz K."/>
            <person name="Wedrychowicz H."/>
        </authorList>
    </citation>
    <scope>NUCLEOTIDE SEQUENCE [LARGE SCALE GENOMIC DNA]</scope>
    <source>
        <strain evidence="3 4">GAS95</strain>
    </source>
</reference>
<dbReference type="EMBL" id="FSRU01000001">
    <property type="protein sequence ID" value="SIO11524.1"/>
    <property type="molecule type" value="Genomic_DNA"/>
</dbReference>
<protein>
    <recommendedName>
        <fullName evidence="5">Lipoprotein</fullName>
    </recommendedName>
</protein>
<sequence>MKLFYLAATLVVLTAGCASTSSPATSQTNQPGSAETDSYILHSPDGATSGDSASRPPRLTVGVSDPNTQLILPWFLNDIINLVNYR</sequence>
<dbReference type="OrthoDB" id="8667365at2"/>
<evidence type="ECO:0000256" key="2">
    <source>
        <dbReference type="SAM" id="SignalP"/>
    </source>
</evidence>
<keyword evidence="4" id="KW-1185">Reference proteome</keyword>
<proteinExistence type="predicted"/>
<dbReference type="AlphaFoldDB" id="A0A1N6GVH3"/>